<dbReference type="AlphaFoldDB" id="A0A7C3IQJ3"/>
<dbReference type="Pfam" id="PF12008">
    <property type="entry name" value="EcoR124_C"/>
    <property type="match status" value="1"/>
</dbReference>
<name>A0A7C3IQJ3_9SPIR</name>
<dbReference type="EMBL" id="DSVL01000266">
    <property type="protein sequence ID" value="HFH29566.1"/>
    <property type="molecule type" value="Genomic_DNA"/>
</dbReference>
<sequence length="77" mass="8955">MDNIINEENLDREETYKFMQNAFRNGYITTTGTDLAKVLPPISRFSPTGERSKKRESVLSKLTLFFERFFTISKGDI</sequence>
<gene>
    <name evidence="2" type="ORF">ENS59_08660</name>
</gene>
<comment type="caution">
    <text evidence="2">The sequence shown here is derived from an EMBL/GenBank/DDBJ whole genome shotgun (WGS) entry which is preliminary data.</text>
</comment>
<organism evidence="2">
    <name type="scientific">Gracilinema caldarium</name>
    <dbReference type="NCBI Taxonomy" id="215591"/>
    <lineage>
        <taxon>Bacteria</taxon>
        <taxon>Pseudomonadati</taxon>
        <taxon>Spirochaetota</taxon>
        <taxon>Spirochaetia</taxon>
        <taxon>Spirochaetales</taxon>
        <taxon>Breznakiellaceae</taxon>
        <taxon>Gracilinema</taxon>
    </lineage>
</organism>
<evidence type="ECO:0000259" key="1">
    <source>
        <dbReference type="Pfam" id="PF12008"/>
    </source>
</evidence>
<reference evidence="2" key="1">
    <citation type="journal article" date="2020" name="mSystems">
        <title>Genome- and Community-Level Interaction Insights into Carbon Utilization and Element Cycling Functions of Hydrothermarchaeota in Hydrothermal Sediment.</title>
        <authorList>
            <person name="Zhou Z."/>
            <person name="Liu Y."/>
            <person name="Xu W."/>
            <person name="Pan J."/>
            <person name="Luo Z.H."/>
            <person name="Li M."/>
        </authorList>
    </citation>
    <scope>NUCLEOTIDE SEQUENCE [LARGE SCALE GENOMIC DNA]</scope>
    <source>
        <strain evidence="2">SpSt-503</strain>
    </source>
</reference>
<protein>
    <recommendedName>
        <fullName evidence="1">Type I restriction enzyme R protein C-terminal domain-containing protein</fullName>
    </recommendedName>
</protein>
<feature type="domain" description="Type I restriction enzyme R protein C-terminal" evidence="1">
    <location>
        <begin position="1"/>
        <end position="69"/>
    </location>
</feature>
<accession>A0A7C3IQJ3</accession>
<dbReference type="InterPro" id="IPR022625">
    <property type="entry name" value="TypeI_RM_Rsu_C"/>
</dbReference>
<proteinExistence type="predicted"/>
<evidence type="ECO:0000313" key="2">
    <source>
        <dbReference type="EMBL" id="HFH29566.1"/>
    </source>
</evidence>